<dbReference type="AlphaFoldDB" id="A0A7W8QN92"/>
<proteinExistence type="predicted"/>
<accession>A0A7W8QN92</accession>
<keyword evidence="2" id="KW-0808">Transferase</keyword>
<feature type="domain" description="Methyltransferase" evidence="1">
    <location>
        <begin position="70"/>
        <end position="163"/>
    </location>
</feature>
<protein>
    <submittedName>
        <fullName evidence="2">SAM-dependent methyltransferase</fullName>
    </submittedName>
</protein>
<dbReference type="InterPro" id="IPR029063">
    <property type="entry name" value="SAM-dependent_MTases_sf"/>
</dbReference>
<sequence>MAESAELAEIRRDWEALGREAPLRASLGEFGRRGPDLRDAEFLAAGRAQIDGDLERLRGLGVAVRYGGALDFGCGAGRLTNALAEHFDEVVGVDAAASMLAEAERLDRGIGRIRYLHNTAPDLALLPDDRFDLVCADRVLQHLTPGQARGYLAELLRVLRPGGVLLLGAPDRAAGPILEALSAAAPHRAVRFVQRRLLGYPAPIRMHPLPSRELADLVRARGARLADSTSAGSGVLWHHMRHVVAKAPHREHAAARL</sequence>
<dbReference type="SUPFAM" id="SSF53335">
    <property type="entry name" value="S-adenosyl-L-methionine-dependent methyltransferases"/>
    <property type="match status" value="1"/>
</dbReference>
<dbReference type="Gene3D" id="3.40.50.150">
    <property type="entry name" value="Vaccinia Virus protein VP39"/>
    <property type="match status" value="1"/>
</dbReference>
<organism evidence="2 3">
    <name type="scientific">Nocardiopsis composta</name>
    <dbReference type="NCBI Taxonomy" id="157465"/>
    <lineage>
        <taxon>Bacteria</taxon>
        <taxon>Bacillati</taxon>
        <taxon>Actinomycetota</taxon>
        <taxon>Actinomycetes</taxon>
        <taxon>Streptosporangiales</taxon>
        <taxon>Nocardiopsidaceae</taxon>
        <taxon>Nocardiopsis</taxon>
    </lineage>
</organism>
<dbReference type="InterPro" id="IPR050508">
    <property type="entry name" value="Methyltransf_Superfamily"/>
</dbReference>
<dbReference type="InterPro" id="IPR041698">
    <property type="entry name" value="Methyltransf_25"/>
</dbReference>
<comment type="caution">
    <text evidence="2">The sequence shown here is derived from an EMBL/GenBank/DDBJ whole genome shotgun (WGS) entry which is preliminary data.</text>
</comment>
<gene>
    <name evidence="2" type="ORF">HDA36_003544</name>
</gene>
<dbReference type="EMBL" id="JACHDB010000001">
    <property type="protein sequence ID" value="MBB5433460.1"/>
    <property type="molecule type" value="Genomic_DNA"/>
</dbReference>
<dbReference type="RefSeq" id="WP_184393236.1">
    <property type="nucleotide sequence ID" value="NZ_BAAAJD010000014.1"/>
</dbReference>
<evidence type="ECO:0000259" key="1">
    <source>
        <dbReference type="Pfam" id="PF13649"/>
    </source>
</evidence>
<dbReference type="PANTHER" id="PTHR42912">
    <property type="entry name" value="METHYLTRANSFERASE"/>
    <property type="match status" value="1"/>
</dbReference>
<dbReference type="PANTHER" id="PTHR42912:SF93">
    <property type="entry name" value="N6-ADENOSINE-METHYLTRANSFERASE TMT1A"/>
    <property type="match status" value="1"/>
</dbReference>
<dbReference type="CDD" id="cd02440">
    <property type="entry name" value="AdoMet_MTases"/>
    <property type="match status" value="1"/>
</dbReference>
<dbReference type="Pfam" id="PF13649">
    <property type="entry name" value="Methyltransf_25"/>
    <property type="match status" value="1"/>
</dbReference>
<keyword evidence="3" id="KW-1185">Reference proteome</keyword>
<dbReference type="GO" id="GO:0008168">
    <property type="term" value="F:methyltransferase activity"/>
    <property type="evidence" value="ECO:0007669"/>
    <property type="project" value="UniProtKB-KW"/>
</dbReference>
<evidence type="ECO:0000313" key="3">
    <source>
        <dbReference type="Proteomes" id="UP000572635"/>
    </source>
</evidence>
<keyword evidence="2" id="KW-0489">Methyltransferase</keyword>
<dbReference type="Proteomes" id="UP000572635">
    <property type="component" value="Unassembled WGS sequence"/>
</dbReference>
<name>A0A7W8QN92_9ACTN</name>
<dbReference type="GO" id="GO:0032259">
    <property type="term" value="P:methylation"/>
    <property type="evidence" value="ECO:0007669"/>
    <property type="project" value="UniProtKB-KW"/>
</dbReference>
<reference evidence="2 3" key="1">
    <citation type="submission" date="2020-08" db="EMBL/GenBank/DDBJ databases">
        <title>Sequencing the genomes of 1000 actinobacteria strains.</title>
        <authorList>
            <person name="Klenk H.-P."/>
        </authorList>
    </citation>
    <scope>NUCLEOTIDE SEQUENCE [LARGE SCALE GENOMIC DNA]</scope>
    <source>
        <strain evidence="2 3">DSM 44551</strain>
    </source>
</reference>
<evidence type="ECO:0000313" key="2">
    <source>
        <dbReference type="EMBL" id="MBB5433460.1"/>
    </source>
</evidence>